<proteinExistence type="inferred from homology"/>
<evidence type="ECO:0000259" key="2">
    <source>
        <dbReference type="PROSITE" id="PS50404"/>
    </source>
</evidence>
<comment type="caution">
    <text evidence="4">The sequence shown here is derived from an EMBL/GenBank/DDBJ whole genome shotgun (WGS) entry which is preliminary data.</text>
</comment>
<name>A0A5C5FYH3_9BASI</name>
<dbReference type="Gene3D" id="3.40.30.10">
    <property type="entry name" value="Glutaredoxin"/>
    <property type="match status" value="1"/>
</dbReference>
<organism evidence="4 5">
    <name type="scientific">Rhodotorula diobovata</name>
    <dbReference type="NCBI Taxonomy" id="5288"/>
    <lineage>
        <taxon>Eukaryota</taxon>
        <taxon>Fungi</taxon>
        <taxon>Dikarya</taxon>
        <taxon>Basidiomycota</taxon>
        <taxon>Pucciniomycotina</taxon>
        <taxon>Microbotryomycetes</taxon>
        <taxon>Sporidiobolales</taxon>
        <taxon>Sporidiobolaceae</taxon>
        <taxon>Rhodotorula</taxon>
    </lineage>
</organism>
<dbReference type="InterPro" id="IPR036282">
    <property type="entry name" value="Glutathione-S-Trfase_C_sf"/>
</dbReference>
<dbReference type="Pfam" id="PF13409">
    <property type="entry name" value="GST_N_2"/>
    <property type="match status" value="1"/>
</dbReference>
<evidence type="ECO:0000259" key="3">
    <source>
        <dbReference type="PROSITE" id="PS50405"/>
    </source>
</evidence>
<dbReference type="InterPro" id="IPR004045">
    <property type="entry name" value="Glutathione_S-Trfase_N"/>
</dbReference>
<dbReference type="AlphaFoldDB" id="A0A5C5FYH3"/>
<evidence type="ECO:0000313" key="4">
    <source>
        <dbReference type="EMBL" id="TNY21947.1"/>
    </source>
</evidence>
<feature type="domain" description="GST N-terminal" evidence="2">
    <location>
        <begin position="7"/>
        <end position="103"/>
    </location>
</feature>
<dbReference type="PROSITE" id="PS50404">
    <property type="entry name" value="GST_NTER"/>
    <property type="match status" value="1"/>
</dbReference>
<dbReference type="Gene3D" id="1.20.1050.10">
    <property type="match status" value="1"/>
</dbReference>
<gene>
    <name evidence="4" type="ORF">DMC30DRAFT_415593</name>
</gene>
<dbReference type="PANTHER" id="PTHR44051">
    <property type="entry name" value="GLUTATHIONE S-TRANSFERASE-RELATED"/>
    <property type="match status" value="1"/>
</dbReference>
<dbReference type="STRING" id="5288.A0A5C5FYH3"/>
<sequence length="309" mass="33520">MATENTPKAVMYWFPGSVWASVPRLVAVEKGLTDNELERRIVDLGKGENFSPAYLRLNPAGTVPCLVVPYEHTLDDGVKTKFKALCNTKDVVQFLDTSTNSSSFAAPSLSPATIEGSSTSKELIEHIHQDSIDPNTLLLVWRNEDERKAKAGGLPGGFLRGRQDALERYAKEAGDSDPKLKAFYDKKIQENGGLLALLEGKGDSSDIQAKAKALWANVGKTVELLESKLQPGAVYLLGDQISLADLHCGAWLARVLACAGATSITDTEAALKQLEANLDVKVGPKFAAWAQSLFERDSFKEVYGEDGLH</sequence>
<dbReference type="PROSITE" id="PS50405">
    <property type="entry name" value="GST_CTER"/>
    <property type="match status" value="1"/>
</dbReference>
<evidence type="ECO:0000256" key="1">
    <source>
        <dbReference type="ARBA" id="ARBA00007409"/>
    </source>
</evidence>
<dbReference type="SUPFAM" id="SSF52833">
    <property type="entry name" value="Thioredoxin-like"/>
    <property type="match status" value="1"/>
</dbReference>
<dbReference type="InterPro" id="IPR036249">
    <property type="entry name" value="Thioredoxin-like_sf"/>
</dbReference>
<reference evidence="4 5" key="1">
    <citation type="submission" date="2019-03" db="EMBL/GenBank/DDBJ databases">
        <title>Rhodosporidium diobovatum UCD-FST 08-225 genome sequencing, assembly, and annotation.</title>
        <authorList>
            <person name="Fakankun I.U."/>
            <person name="Fristensky B."/>
            <person name="Levin D.B."/>
        </authorList>
    </citation>
    <scope>NUCLEOTIDE SEQUENCE [LARGE SCALE GENOMIC DNA]</scope>
    <source>
        <strain evidence="4 5">UCD-FST 08-225</strain>
    </source>
</reference>
<dbReference type="SUPFAM" id="SSF47616">
    <property type="entry name" value="GST C-terminal domain-like"/>
    <property type="match status" value="1"/>
</dbReference>
<dbReference type="InterPro" id="IPR010987">
    <property type="entry name" value="Glutathione-S-Trfase_C-like"/>
</dbReference>
<keyword evidence="5" id="KW-1185">Reference proteome</keyword>
<evidence type="ECO:0008006" key="6">
    <source>
        <dbReference type="Google" id="ProtNLM"/>
    </source>
</evidence>
<feature type="domain" description="GST C-terminal" evidence="3">
    <location>
        <begin position="169"/>
        <end position="309"/>
    </location>
</feature>
<accession>A0A5C5FYH3</accession>
<dbReference type="Proteomes" id="UP000311382">
    <property type="component" value="Unassembled WGS sequence"/>
</dbReference>
<dbReference type="OrthoDB" id="412788at2759"/>
<evidence type="ECO:0000313" key="5">
    <source>
        <dbReference type="Proteomes" id="UP000311382"/>
    </source>
</evidence>
<dbReference type="EMBL" id="SOZI01000034">
    <property type="protein sequence ID" value="TNY21947.1"/>
    <property type="molecule type" value="Genomic_DNA"/>
</dbReference>
<protein>
    <recommendedName>
        <fullName evidence="6">GST N-terminal domain-containing protein</fullName>
    </recommendedName>
</protein>
<dbReference type="PANTHER" id="PTHR44051:SF8">
    <property type="entry name" value="GLUTATHIONE S-TRANSFERASE GSTA"/>
    <property type="match status" value="1"/>
</dbReference>
<comment type="similarity">
    <text evidence="1">Belongs to the GST superfamily.</text>
</comment>